<name>A0ABZ2LNZ6_9BACT</name>
<gene>
    <name evidence="1" type="ORF">LZC94_32900</name>
</gene>
<dbReference type="Proteomes" id="UP001370348">
    <property type="component" value="Chromosome"/>
</dbReference>
<evidence type="ECO:0000313" key="1">
    <source>
        <dbReference type="EMBL" id="WXB12636.1"/>
    </source>
</evidence>
<dbReference type="EMBL" id="CP089984">
    <property type="protein sequence ID" value="WXB12636.1"/>
    <property type="molecule type" value="Genomic_DNA"/>
</dbReference>
<dbReference type="PANTHER" id="PTHR35370">
    <property type="entry name" value="CYTOPLASMIC PROTEIN-RELATED-RELATED"/>
    <property type="match status" value="1"/>
</dbReference>
<reference evidence="1 2" key="1">
    <citation type="submission" date="2021-12" db="EMBL/GenBank/DDBJ databases">
        <title>Discovery of the Pendulisporaceae a myxobacterial family with distinct sporulation behavior and unique specialized metabolism.</title>
        <authorList>
            <person name="Garcia R."/>
            <person name="Popoff A."/>
            <person name="Bader C.D."/>
            <person name="Loehr J."/>
            <person name="Walesch S."/>
            <person name="Walt C."/>
            <person name="Boldt J."/>
            <person name="Bunk B."/>
            <person name="Haeckl F.J.F.P.J."/>
            <person name="Gunesch A.P."/>
            <person name="Birkelbach J."/>
            <person name="Nuebel U."/>
            <person name="Pietschmann T."/>
            <person name="Bach T."/>
            <person name="Mueller R."/>
        </authorList>
    </citation>
    <scope>NUCLEOTIDE SEQUENCE [LARGE SCALE GENOMIC DNA]</scope>
    <source>
        <strain evidence="1 2">MSr11954</strain>
    </source>
</reference>
<keyword evidence="2" id="KW-1185">Reference proteome</keyword>
<sequence>MLRDLFERESNAMWAGLRRLAQRDPRLERLYGVDVDARVARLVQSGAFVVASALASLETDDQALTRPLVAAALPEALRPRPSSTILERSFREADARDVRGHVISAQVGGVALPFEAVWSAVAAPMQVADVRVDRIHAQRQVLRITFGGLGGVALGGVLPDKLRIYVHVEPRRVALDLLHALRTAGEPILVSGSRPQRARPLESTLPPTVLRWVRVDTDEPPLTSAPVDRFGSGTLLRDLHSFPESFSFLELDVTGVPRTNLATLTLTLPLARVVEEGAALSRENFRLFCTPATNHYAAAIEPIRTVREESEWPLAVAGRPHAEILHVRSMFVEARSDAEGRRPIASWEAPGEPHAFDPDDVYYRLEQSPHAARGELLVSFATLERFFAPAPAGIVEGEVLATDGALTAALGLGDVRSPSHGLTNISRVSPSHRAPLGQNHATRVSAYARMPARELADPVHLTAFVGLHDLSEAQDGQARVRRPQFLQMRRAREHTLSGRTLQWGDAFEVDVGLGACSEGEAWLVGALLARALAERSEAIDFSRLTLVRGGARRRVFAEYAPRPGERLPFPLG</sequence>
<dbReference type="InterPro" id="IPR010272">
    <property type="entry name" value="T6SS_TssF"/>
</dbReference>
<accession>A0ABZ2LNZ6</accession>
<dbReference type="RefSeq" id="WP_394822257.1">
    <property type="nucleotide sequence ID" value="NZ_CP089984.1"/>
</dbReference>
<protein>
    <submittedName>
        <fullName evidence="1">Type VI secretion system baseplate subunit TssF</fullName>
    </submittedName>
</protein>
<proteinExistence type="predicted"/>
<dbReference type="PANTHER" id="PTHR35370:SF1">
    <property type="entry name" value="TYPE VI SECRETION SYSTEM COMPONENT TSSF1"/>
    <property type="match status" value="1"/>
</dbReference>
<organism evidence="1 2">
    <name type="scientific">Pendulispora albinea</name>
    <dbReference type="NCBI Taxonomy" id="2741071"/>
    <lineage>
        <taxon>Bacteria</taxon>
        <taxon>Pseudomonadati</taxon>
        <taxon>Myxococcota</taxon>
        <taxon>Myxococcia</taxon>
        <taxon>Myxococcales</taxon>
        <taxon>Sorangiineae</taxon>
        <taxon>Pendulisporaceae</taxon>
        <taxon>Pendulispora</taxon>
    </lineage>
</organism>
<evidence type="ECO:0000313" key="2">
    <source>
        <dbReference type="Proteomes" id="UP001370348"/>
    </source>
</evidence>
<dbReference type="Pfam" id="PF05947">
    <property type="entry name" value="T6SS_TssF"/>
    <property type="match status" value="1"/>
</dbReference>